<comment type="subcellular location">
    <subcellularLocation>
        <location evidence="1">Membrane</location>
        <topology evidence="1">Multi-pass membrane protein</topology>
    </subcellularLocation>
</comment>
<evidence type="ECO:0000256" key="3">
    <source>
        <dbReference type="ARBA" id="ARBA00022989"/>
    </source>
</evidence>
<proteinExistence type="predicted"/>
<accession>A0ABW0FWP6</accession>
<dbReference type="EMBL" id="JBHSLF010000024">
    <property type="protein sequence ID" value="MFC5344723.1"/>
    <property type="molecule type" value="Genomic_DNA"/>
</dbReference>
<name>A0ABW0FWP6_9CAUL</name>
<dbReference type="PANTHER" id="PTHR43847">
    <property type="entry name" value="BLL3993 PROTEIN"/>
    <property type="match status" value="1"/>
</dbReference>
<evidence type="ECO:0000256" key="2">
    <source>
        <dbReference type="ARBA" id="ARBA00022692"/>
    </source>
</evidence>
<dbReference type="Gene3D" id="1.20.120.1630">
    <property type="match status" value="1"/>
</dbReference>
<evidence type="ECO:0000313" key="6">
    <source>
        <dbReference type="EMBL" id="MFC5344723.1"/>
    </source>
</evidence>
<evidence type="ECO:0000256" key="4">
    <source>
        <dbReference type="ARBA" id="ARBA00023136"/>
    </source>
</evidence>
<keyword evidence="4 5" id="KW-0472">Membrane</keyword>
<gene>
    <name evidence="6" type="ORF">ACFPIE_12430</name>
</gene>
<protein>
    <submittedName>
        <fullName evidence="6">Isoprenylcysteine carboxyl methyltransferase family protein</fullName>
    </submittedName>
</protein>
<dbReference type="PANTHER" id="PTHR43847:SF1">
    <property type="entry name" value="BLL3993 PROTEIN"/>
    <property type="match status" value="1"/>
</dbReference>
<evidence type="ECO:0000256" key="1">
    <source>
        <dbReference type="ARBA" id="ARBA00004141"/>
    </source>
</evidence>
<feature type="transmembrane region" description="Helical" evidence="5">
    <location>
        <begin position="71"/>
        <end position="92"/>
    </location>
</feature>
<dbReference type="InterPro" id="IPR007269">
    <property type="entry name" value="ICMT_MeTrfase"/>
</dbReference>
<dbReference type="Pfam" id="PF04140">
    <property type="entry name" value="ICMT"/>
    <property type="match status" value="1"/>
</dbReference>
<comment type="caution">
    <text evidence="6">The sequence shown here is derived from an EMBL/GenBank/DDBJ whole genome shotgun (WGS) entry which is preliminary data.</text>
</comment>
<evidence type="ECO:0000313" key="7">
    <source>
        <dbReference type="Proteomes" id="UP001596152"/>
    </source>
</evidence>
<dbReference type="RefSeq" id="WP_316629553.1">
    <property type="nucleotide sequence ID" value="NZ_CP169082.1"/>
</dbReference>
<keyword evidence="2 5" id="KW-0812">Transmembrane</keyword>
<keyword evidence="7" id="KW-1185">Reference proteome</keyword>
<dbReference type="InterPro" id="IPR052527">
    <property type="entry name" value="Metal_cation-efflux_comp"/>
</dbReference>
<sequence length="164" mass="18366">MMWLPIVLGLVVSQRLGELWLAHGNTKRLVAEGAVEIGAGHYPLFVILHAAWLSALAILTPWTESPNPWLLAIYVVLQFGRVWVIATLGRFWTTRIITLAGAPLVRSGPFRVIRHPNYWVASLEIAILPLVFGQVWIAVVFTALNAMLIAWRVRLEDRALADRA</sequence>
<organism evidence="6 7">
    <name type="scientific">Brevundimonas staleyi</name>
    <dbReference type="NCBI Taxonomy" id="74326"/>
    <lineage>
        <taxon>Bacteria</taxon>
        <taxon>Pseudomonadati</taxon>
        <taxon>Pseudomonadota</taxon>
        <taxon>Alphaproteobacteria</taxon>
        <taxon>Caulobacterales</taxon>
        <taxon>Caulobacteraceae</taxon>
        <taxon>Brevundimonas</taxon>
    </lineage>
</organism>
<dbReference type="GO" id="GO:0032259">
    <property type="term" value="P:methylation"/>
    <property type="evidence" value="ECO:0007669"/>
    <property type="project" value="UniProtKB-KW"/>
</dbReference>
<dbReference type="Proteomes" id="UP001596152">
    <property type="component" value="Unassembled WGS sequence"/>
</dbReference>
<keyword evidence="3 5" id="KW-1133">Transmembrane helix</keyword>
<feature type="transmembrane region" description="Helical" evidence="5">
    <location>
        <begin position="41"/>
        <end position="59"/>
    </location>
</feature>
<dbReference type="GO" id="GO:0008168">
    <property type="term" value="F:methyltransferase activity"/>
    <property type="evidence" value="ECO:0007669"/>
    <property type="project" value="UniProtKB-KW"/>
</dbReference>
<keyword evidence="6" id="KW-0489">Methyltransferase</keyword>
<reference evidence="7" key="1">
    <citation type="journal article" date="2019" name="Int. J. Syst. Evol. Microbiol.">
        <title>The Global Catalogue of Microorganisms (GCM) 10K type strain sequencing project: providing services to taxonomists for standard genome sequencing and annotation.</title>
        <authorList>
            <consortium name="The Broad Institute Genomics Platform"/>
            <consortium name="The Broad Institute Genome Sequencing Center for Infectious Disease"/>
            <person name="Wu L."/>
            <person name="Ma J."/>
        </authorList>
    </citation>
    <scope>NUCLEOTIDE SEQUENCE [LARGE SCALE GENOMIC DNA]</scope>
    <source>
        <strain evidence="7">JCM 12125</strain>
    </source>
</reference>
<keyword evidence="6" id="KW-0808">Transferase</keyword>
<evidence type="ECO:0000256" key="5">
    <source>
        <dbReference type="SAM" id="Phobius"/>
    </source>
</evidence>
<feature type="transmembrane region" description="Helical" evidence="5">
    <location>
        <begin position="125"/>
        <end position="151"/>
    </location>
</feature>